<dbReference type="EMBL" id="FP929055">
    <property type="protein sequence ID" value="CBL26384.1"/>
    <property type="molecule type" value="Genomic_DNA"/>
</dbReference>
<reference evidence="1 2" key="2">
    <citation type="submission" date="2010-03" db="EMBL/GenBank/DDBJ databases">
        <authorList>
            <person name="Pajon A."/>
        </authorList>
    </citation>
    <scope>NUCLEOTIDE SEQUENCE [LARGE SCALE GENOMIC DNA]</scope>
    <source>
        <strain evidence="1 2">L2-14</strain>
    </source>
</reference>
<dbReference type="Proteomes" id="UP000008956">
    <property type="component" value="Chromosome"/>
</dbReference>
<name>D4M572_9FIRM</name>
<proteinExistence type="predicted"/>
<dbReference type="KEGG" id="rto:RTO_18220"/>
<organism evidence="1 2">
    <name type="scientific">[Ruminococcus] torques L2-14</name>
    <dbReference type="NCBI Taxonomy" id="657313"/>
    <lineage>
        <taxon>Bacteria</taxon>
        <taxon>Bacillati</taxon>
        <taxon>Bacillota</taxon>
        <taxon>Clostridia</taxon>
        <taxon>Lachnospirales</taxon>
        <taxon>Lachnospiraceae</taxon>
        <taxon>Mediterraneibacter</taxon>
    </lineage>
</organism>
<dbReference type="HOGENOM" id="CLU_2131712_0_0_9"/>
<reference evidence="1 2" key="1">
    <citation type="submission" date="2010-03" db="EMBL/GenBank/DDBJ databases">
        <title>The genome sequence of Ruminococcus torques L2-14.</title>
        <authorList>
            <consortium name="metaHIT consortium -- http://www.metahit.eu/"/>
            <person name="Pajon A."/>
            <person name="Turner K."/>
            <person name="Parkhill J."/>
            <person name="Duncan S."/>
            <person name="Flint H."/>
        </authorList>
    </citation>
    <scope>NUCLEOTIDE SEQUENCE [LARGE SCALE GENOMIC DNA]</scope>
    <source>
        <strain evidence="1 2">L2-14</strain>
    </source>
</reference>
<evidence type="ECO:0000313" key="2">
    <source>
        <dbReference type="Proteomes" id="UP000008956"/>
    </source>
</evidence>
<gene>
    <name evidence="1" type="ORF">RTO_18220</name>
</gene>
<dbReference type="PATRIC" id="fig|657313.3.peg.1652"/>
<dbReference type="AlphaFoldDB" id="D4M572"/>
<evidence type="ECO:0000313" key="1">
    <source>
        <dbReference type="EMBL" id="CBL26384.1"/>
    </source>
</evidence>
<protein>
    <submittedName>
        <fullName evidence="1">Uncharacterized protein</fullName>
    </submittedName>
</protein>
<accession>D4M572</accession>
<dbReference type="RefSeq" id="WP_015528972.1">
    <property type="nucleotide sequence ID" value="NC_021015.1"/>
</dbReference>
<sequence length="113" mass="13308">MQKAKEFFKINEKGLNFLMKVSDLAKMDNVSTRTICRRAEEIEQLIPIRYPEGSVIYHGNRKSEIDLYVYQDYKRQRGKLMNPLARKYVEPYSANEMALICPVIERVVVMTED</sequence>